<dbReference type="GO" id="GO:0000723">
    <property type="term" value="P:telomere maintenance"/>
    <property type="evidence" value="ECO:0007669"/>
    <property type="project" value="InterPro"/>
</dbReference>
<comment type="caution">
    <text evidence="4">The sequence shown here is derived from an EMBL/GenBank/DDBJ whole genome shotgun (WGS) entry which is preliminary data.</text>
</comment>
<name>A0A699GV76_TANCI</name>
<evidence type="ECO:0000259" key="2">
    <source>
        <dbReference type="Pfam" id="PF05970"/>
    </source>
</evidence>
<dbReference type="Gene3D" id="2.40.50.140">
    <property type="entry name" value="Nucleic acid-binding proteins"/>
    <property type="match status" value="1"/>
</dbReference>
<keyword evidence="1" id="KW-0347">Helicase</keyword>
<feature type="domain" description="DNA helicase Pif1-like DEAD-box helicase" evidence="2">
    <location>
        <begin position="561"/>
        <end position="623"/>
    </location>
</feature>
<sequence length="828" mass="94160">MKEGGIYSVKNFSLHPNKDVFHIVKNTPFIIEFDGQTSVRKVSVKSDGFIRYPFELVELENLEVTNNKYLIARLFSKGPGQGHLISILLIPVRVTLWGGLGEKLIEKRTCHVGLYSDVLTSMSVKLYNNRLYLFNSSSTLIIDDDGIPALKQMKTDQSDVGTSKEILPVDFSKAKAGTLENLLIIDVFTGCNLQLYRLEPEVFDHTDAVMVVMFDETATSLVGCSAYAVLAAEEQERVEEESGERYGTTLERVEIKDSDAESSFVANTQSETVDGERSNKTRKAVNLSFSLCCQNAEVTALITNDFGDGIPTKDIIVNKQDSRPKRILELHPSYMSLQYPLLFPYGEDDFHDSIPYYINSGAHKTNRGYVTMKEYYSYIIHHRKDQGTTLTAAKIDDIISTKLPSPTDDPEGYKVVTEYMLHGPCETEGKYAPYTTEGKCTKCYPKEFYAETILDDDGYPIYRRWDNKVYVKKGKFTFDNRYVNVQAGGARAPEKVEEINEIKNYLNCRYLAPCEAVWRMLSFDIHYSYPAVMKLNFHLPQQNPITLCDLENLPGLLQREGIASLLLPGGRTGHSRFVIPLELLENSTCGIKQNTHLAELMQEVQLIIWNEAPNDSKICIRGLRQDSKRYTWFSQGRKMGQDFRRHDGLALGLTRSMRVNEYDENGEIEIRKQDFNQWVLAVGDGTLPTKAKEDKINAYIFEKLAGSAVTYNSADEVWKASTENLEQQHLFPTEFLNTLNFSGMSPHTLCLKKELPIMLLRNVNPSKGLCNETRLIITELEEFIIREKILTRSHWECTQHTRTRVFKLKTAKNIRVKPVQGYSSSHAA</sequence>
<dbReference type="AlphaFoldDB" id="A0A699GV76"/>
<dbReference type="PANTHER" id="PTHR10492:SF57">
    <property type="entry name" value="ATP-DEPENDENT DNA HELICASE"/>
    <property type="match status" value="1"/>
</dbReference>
<evidence type="ECO:0000256" key="1">
    <source>
        <dbReference type="RuleBase" id="RU363044"/>
    </source>
</evidence>
<dbReference type="EC" id="5.6.2.3" evidence="1"/>
<dbReference type="PANTHER" id="PTHR10492">
    <property type="match status" value="1"/>
</dbReference>
<dbReference type="InterPro" id="IPR010285">
    <property type="entry name" value="DNA_helicase_pif1-like_DEAD"/>
</dbReference>
<reference evidence="4" key="1">
    <citation type="journal article" date="2019" name="Sci. Rep.">
        <title>Draft genome of Tanacetum cinerariifolium, the natural source of mosquito coil.</title>
        <authorList>
            <person name="Yamashiro T."/>
            <person name="Shiraishi A."/>
            <person name="Satake H."/>
            <person name="Nakayama K."/>
        </authorList>
    </citation>
    <scope>NUCLEOTIDE SEQUENCE</scope>
</reference>
<keyword evidence="1" id="KW-0067">ATP-binding</keyword>
<dbReference type="GO" id="GO:0006281">
    <property type="term" value="P:DNA repair"/>
    <property type="evidence" value="ECO:0007669"/>
    <property type="project" value="UniProtKB-KW"/>
</dbReference>
<organism evidence="4">
    <name type="scientific">Tanacetum cinerariifolium</name>
    <name type="common">Dalmatian daisy</name>
    <name type="synonym">Chrysanthemum cinerariifolium</name>
    <dbReference type="NCBI Taxonomy" id="118510"/>
    <lineage>
        <taxon>Eukaryota</taxon>
        <taxon>Viridiplantae</taxon>
        <taxon>Streptophyta</taxon>
        <taxon>Embryophyta</taxon>
        <taxon>Tracheophyta</taxon>
        <taxon>Spermatophyta</taxon>
        <taxon>Magnoliopsida</taxon>
        <taxon>eudicotyledons</taxon>
        <taxon>Gunneridae</taxon>
        <taxon>Pentapetalae</taxon>
        <taxon>asterids</taxon>
        <taxon>campanulids</taxon>
        <taxon>Asterales</taxon>
        <taxon>Asteraceae</taxon>
        <taxon>Asteroideae</taxon>
        <taxon>Anthemideae</taxon>
        <taxon>Anthemidinae</taxon>
        <taxon>Tanacetum</taxon>
    </lineage>
</organism>
<feature type="domain" description="DNA helicase Pif1-like 2B" evidence="3">
    <location>
        <begin position="734"/>
        <end position="780"/>
    </location>
</feature>
<accession>A0A699GV76</accession>
<dbReference type="InterPro" id="IPR012340">
    <property type="entry name" value="NA-bd_OB-fold"/>
</dbReference>
<comment type="cofactor">
    <cofactor evidence="1">
        <name>Mg(2+)</name>
        <dbReference type="ChEBI" id="CHEBI:18420"/>
    </cofactor>
</comment>
<dbReference type="GO" id="GO:0006310">
    <property type="term" value="P:DNA recombination"/>
    <property type="evidence" value="ECO:0007669"/>
    <property type="project" value="UniProtKB-KW"/>
</dbReference>
<keyword evidence="1" id="KW-0227">DNA damage</keyword>
<gene>
    <name evidence="4" type="ORF">Tci_119433</name>
</gene>
<proteinExistence type="inferred from homology"/>
<dbReference type="EMBL" id="BKCJ010024579">
    <property type="protein sequence ID" value="GEV47456.1"/>
    <property type="molecule type" value="Genomic_DNA"/>
</dbReference>
<comment type="catalytic activity">
    <reaction evidence="1">
        <text>ATP + H2O = ADP + phosphate + H(+)</text>
        <dbReference type="Rhea" id="RHEA:13065"/>
        <dbReference type="ChEBI" id="CHEBI:15377"/>
        <dbReference type="ChEBI" id="CHEBI:15378"/>
        <dbReference type="ChEBI" id="CHEBI:30616"/>
        <dbReference type="ChEBI" id="CHEBI:43474"/>
        <dbReference type="ChEBI" id="CHEBI:456216"/>
        <dbReference type="EC" id="5.6.2.3"/>
    </reaction>
</comment>
<keyword evidence="1" id="KW-0234">DNA repair</keyword>
<dbReference type="Pfam" id="PF21530">
    <property type="entry name" value="Pif1_2B_dom"/>
    <property type="match status" value="1"/>
</dbReference>
<keyword evidence="1" id="KW-0233">DNA recombination</keyword>
<dbReference type="GO" id="GO:0005524">
    <property type="term" value="F:ATP binding"/>
    <property type="evidence" value="ECO:0007669"/>
    <property type="project" value="UniProtKB-KW"/>
</dbReference>
<dbReference type="Pfam" id="PF05970">
    <property type="entry name" value="PIF1"/>
    <property type="match status" value="1"/>
</dbReference>
<dbReference type="GO" id="GO:0043139">
    <property type="term" value="F:5'-3' DNA helicase activity"/>
    <property type="evidence" value="ECO:0007669"/>
    <property type="project" value="UniProtKB-EC"/>
</dbReference>
<dbReference type="GO" id="GO:0016787">
    <property type="term" value="F:hydrolase activity"/>
    <property type="evidence" value="ECO:0007669"/>
    <property type="project" value="UniProtKB-KW"/>
</dbReference>
<protein>
    <recommendedName>
        <fullName evidence="1">ATP-dependent DNA helicase</fullName>
        <ecNumber evidence="1">5.6.2.3</ecNumber>
    </recommendedName>
</protein>
<evidence type="ECO:0000259" key="3">
    <source>
        <dbReference type="Pfam" id="PF21530"/>
    </source>
</evidence>
<keyword evidence="1" id="KW-0378">Hydrolase</keyword>
<comment type="similarity">
    <text evidence="1">Belongs to the helicase family.</text>
</comment>
<keyword evidence="1" id="KW-0547">Nucleotide-binding</keyword>
<dbReference type="InterPro" id="IPR049163">
    <property type="entry name" value="Pif1-like_2B_dom"/>
</dbReference>
<evidence type="ECO:0000313" key="4">
    <source>
        <dbReference type="EMBL" id="GEV47456.1"/>
    </source>
</evidence>